<feature type="compositionally biased region" description="Basic and acidic residues" evidence="1">
    <location>
        <begin position="35"/>
        <end position="57"/>
    </location>
</feature>
<dbReference type="Gramene" id="mRNA:HanXRQr2_Chr10g0432151">
    <property type="protein sequence ID" value="mRNA:HanXRQr2_Chr10g0432151"/>
    <property type="gene ID" value="HanXRQr2_Chr10g0432151"/>
</dbReference>
<reference evidence="2" key="2">
    <citation type="submission" date="2020-06" db="EMBL/GenBank/DDBJ databases">
        <title>Helianthus annuus Genome sequencing and assembly Release 2.</title>
        <authorList>
            <person name="Gouzy J."/>
            <person name="Langlade N."/>
            <person name="Munos S."/>
        </authorList>
    </citation>
    <scope>NUCLEOTIDE SEQUENCE</scope>
    <source>
        <tissue evidence="2">Leaves</tissue>
    </source>
</reference>
<proteinExistence type="predicted"/>
<dbReference type="AlphaFoldDB" id="A0A9K3HW04"/>
<dbReference type="Proteomes" id="UP000215914">
    <property type="component" value="Unassembled WGS sequence"/>
</dbReference>
<accession>A0A9K3HW04</accession>
<evidence type="ECO:0000313" key="2">
    <source>
        <dbReference type="EMBL" id="KAF5785733.1"/>
    </source>
</evidence>
<protein>
    <submittedName>
        <fullName evidence="2">Uncharacterized protein</fullName>
    </submittedName>
</protein>
<evidence type="ECO:0000256" key="1">
    <source>
        <dbReference type="SAM" id="MobiDB-lite"/>
    </source>
</evidence>
<sequence length="156" mass="17510">MIIEEVNEQLLRLFWGFKTLTLDTSPFTASTSKRTTPERWIDRESSSYSTTEREERRRWRNRPSSPVGHPVGLQSDGDGLWWLSSYRKREAEESKGTVVVVVGGIRGRRPSCTHHLSFKTDRETRGHTAPTQSTASTVVLGSPVTVPTLNSRVPGG</sequence>
<organism evidence="2 3">
    <name type="scientific">Helianthus annuus</name>
    <name type="common">Common sunflower</name>
    <dbReference type="NCBI Taxonomy" id="4232"/>
    <lineage>
        <taxon>Eukaryota</taxon>
        <taxon>Viridiplantae</taxon>
        <taxon>Streptophyta</taxon>
        <taxon>Embryophyta</taxon>
        <taxon>Tracheophyta</taxon>
        <taxon>Spermatophyta</taxon>
        <taxon>Magnoliopsida</taxon>
        <taxon>eudicotyledons</taxon>
        <taxon>Gunneridae</taxon>
        <taxon>Pentapetalae</taxon>
        <taxon>asterids</taxon>
        <taxon>campanulids</taxon>
        <taxon>Asterales</taxon>
        <taxon>Asteraceae</taxon>
        <taxon>Asteroideae</taxon>
        <taxon>Heliantheae alliance</taxon>
        <taxon>Heliantheae</taxon>
        <taxon>Helianthus</taxon>
    </lineage>
</organism>
<keyword evidence="3" id="KW-1185">Reference proteome</keyword>
<reference evidence="2" key="1">
    <citation type="journal article" date="2017" name="Nature">
        <title>The sunflower genome provides insights into oil metabolism, flowering and Asterid evolution.</title>
        <authorList>
            <person name="Badouin H."/>
            <person name="Gouzy J."/>
            <person name="Grassa C.J."/>
            <person name="Murat F."/>
            <person name="Staton S.E."/>
            <person name="Cottret L."/>
            <person name="Lelandais-Briere C."/>
            <person name="Owens G.L."/>
            <person name="Carrere S."/>
            <person name="Mayjonade B."/>
            <person name="Legrand L."/>
            <person name="Gill N."/>
            <person name="Kane N.C."/>
            <person name="Bowers J.E."/>
            <person name="Hubner S."/>
            <person name="Bellec A."/>
            <person name="Berard A."/>
            <person name="Berges H."/>
            <person name="Blanchet N."/>
            <person name="Boniface M.C."/>
            <person name="Brunel D."/>
            <person name="Catrice O."/>
            <person name="Chaidir N."/>
            <person name="Claudel C."/>
            <person name="Donnadieu C."/>
            <person name="Faraut T."/>
            <person name="Fievet G."/>
            <person name="Helmstetter N."/>
            <person name="King M."/>
            <person name="Knapp S.J."/>
            <person name="Lai Z."/>
            <person name="Le Paslier M.C."/>
            <person name="Lippi Y."/>
            <person name="Lorenzon L."/>
            <person name="Mandel J.R."/>
            <person name="Marage G."/>
            <person name="Marchand G."/>
            <person name="Marquand E."/>
            <person name="Bret-Mestries E."/>
            <person name="Morien E."/>
            <person name="Nambeesan S."/>
            <person name="Nguyen T."/>
            <person name="Pegot-Espagnet P."/>
            <person name="Pouilly N."/>
            <person name="Raftis F."/>
            <person name="Sallet E."/>
            <person name="Schiex T."/>
            <person name="Thomas J."/>
            <person name="Vandecasteele C."/>
            <person name="Vares D."/>
            <person name="Vear F."/>
            <person name="Vautrin S."/>
            <person name="Crespi M."/>
            <person name="Mangin B."/>
            <person name="Burke J.M."/>
            <person name="Salse J."/>
            <person name="Munos S."/>
            <person name="Vincourt P."/>
            <person name="Rieseberg L.H."/>
            <person name="Langlade N.B."/>
        </authorList>
    </citation>
    <scope>NUCLEOTIDE SEQUENCE</scope>
    <source>
        <tissue evidence="2">Leaves</tissue>
    </source>
</reference>
<name>A0A9K3HW04_HELAN</name>
<gene>
    <name evidence="2" type="ORF">HanXRQr2_Chr10g0432151</name>
</gene>
<dbReference type="EMBL" id="MNCJ02000325">
    <property type="protein sequence ID" value="KAF5785733.1"/>
    <property type="molecule type" value="Genomic_DNA"/>
</dbReference>
<feature type="region of interest" description="Disordered" evidence="1">
    <location>
        <begin position="27"/>
        <end position="73"/>
    </location>
</feature>
<evidence type="ECO:0000313" key="3">
    <source>
        <dbReference type="Proteomes" id="UP000215914"/>
    </source>
</evidence>
<comment type="caution">
    <text evidence="2">The sequence shown here is derived from an EMBL/GenBank/DDBJ whole genome shotgun (WGS) entry which is preliminary data.</text>
</comment>